<dbReference type="RefSeq" id="WP_009143620.1">
    <property type="nucleotide sequence ID" value="NZ_GL831017.1"/>
</dbReference>
<comment type="caution">
    <text evidence="2">The sequence shown here is derived from an EMBL/GenBank/DDBJ whole genome shotgun (WGS) entry which is preliminary data.</text>
</comment>
<dbReference type="Proteomes" id="UP000018458">
    <property type="component" value="Unassembled WGS sequence"/>
</dbReference>
<accession>E8LL32</accession>
<evidence type="ECO:0000259" key="1">
    <source>
        <dbReference type="PROSITE" id="PS50208"/>
    </source>
</evidence>
<evidence type="ECO:0000313" key="2">
    <source>
        <dbReference type="EMBL" id="EFY06757.1"/>
    </source>
</evidence>
<feature type="domain" description="Caspase family p20" evidence="1">
    <location>
        <begin position="58"/>
        <end position="80"/>
    </location>
</feature>
<sequence length="417" mass="49864">MNYNEIRLVIINKSDKKNISPNDIFPSISNVFQNCIIKKSLREIKLSDIVNNKNEYYYFKNKECHSLNEKIKSFFIYICRKKFRAPLCSYRKIVSDTLLHDTHQIKIITLSTFHLFDLIKFHTKNYKFTNIHFDFSTFVSDYLWFLDNLKNSKNFDTKICIVYNCFSLSFIKYLNRIYPNAKIISRYHDMIMSKKHKNFITKNKHKFKNVLFETYSLKDSLQLKINYWVNSVDFYSLNNLKSSAKQDQYDIYFLGGANSAILSFLKELLIKFNKYNLKFYIDFVVFDKEQRSQVKRNLNQLFDLKINDSKVNTDPVNYSQYLRNFANAKLIIDLYRLSPDEGLSFRTAEALALKKKIITNRDLNANNLYKFKENILSFDDIDKVNLRKFIDKPYVDPDPELLKQFDINEQIKNYLKN</sequence>
<dbReference type="HOGENOM" id="CLU_657081_0_0_6"/>
<evidence type="ECO:0000313" key="3">
    <source>
        <dbReference type="Proteomes" id="UP000018458"/>
    </source>
</evidence>
<dbReference type="PROSITE" id="PS50208">
    <property type="entry name" value="CASPASE_P20"/>
    <property type="match status" value="1"/>
</dbReference>
<dbReference type="InterPro" id="IPR001309">
    <property type="entry name" value="Pept_C14_p20"/>
</dbReference>
<reference evidence="2 3" key="1">
    <citation type="submission" date="2011-01" db="EMBL/GenBank/DDBJ databases">
        <authorList>
            <person name="Weinstock G."/>
            <person name="Sodergren E."/>
            <person name="Clifton S."/>
            <person name="Fulton L."/>
            <person name="Fulton B."/>
            <person name="Courtney L."/>
            <person name="Fronick C."/>
            <person name="Harrison M."/>
            <person name="Strong C."/>
            <person name="Farmer C."/>
            <person name="Delahaunty K."/>
            <person name="Markovic C."/>
            <person name="Hall O."/>
            <person name="Minx P."/>
            <person name="Tomlinson C."/>
            <person name="Mitreva M."/>
            <person name="Hou S."/>
            <person name="Chen J."/>
            <person name="Wollam A."/>
            <person name="Pepin K.H."/>
            <person name="Johnson M."/>
            <person name="Bhonagiri V."/>
            <person name="Zhang X."/>
            <person name="Suruliraj S."/>
            <person name="Warren W."/>
            <person name="Chinwalla A."/>
            <person name="Mardis E.R."/>
            <person name="Wilson R.K."/>
        </authorList>
    </citation>
    <scope>NUCLEOTIDE SEQUENCE [LARGE SCALE GENOMIC DNA]</scope>
    <source>
        <strain evidence="3">DSM 22608 / JCM 16073 / KCTC 15190 / YIT 12066</strain>
    </source>
</reference>
<proteinExistence type="predicted"/>
<dbReference type="OrthoDB" id="3251881at2"/>
<dbReference type="eggNOG" id="ENOG50331VD">
    <property type="taxonomic scope" value="Bacteria"/>
</dbReference>
<dbReference type="EMBL" id="AEVO01000083">
    <property type="protein sequence ID" value="EFY06757.1"/>
    <property type="molecule type" value="Genomic_DNA"/>
</dbReference>
<gene>
    <name evidence="2" type="ORF">HMPREF9444_01438</name>
</gene>
<organism evidence="2 3">
    <name type="scientific">Succinatimonas hippei (strain DSM 22608 / JCM 16073 / KCTC 15190 / YIT 12066)</name>
    <dbReference type="NCBI Taxonomy" id="762983"/>
    <lineage>
        <taxon>Bacteria</taxon>
        <taxon>Pseudomonadati</taxon>
        <taxon>Pseudomonadota</taxon>
        <taxon>Gammaproteobacteria</taxon>
        <taxon>Aeromonadales</taxon>
        <taxon>Succinivibrionaceae</taxon>
        <taxon>Succinatimonas</taxon>
    </lineage>
</organism>
<keyword evidence="3" id="KW-1185">Reference proteome</keyword>
<dbReference type="AlphaFoldDB" id="E8LL32"/>
<dbReference type="STRING" id="762983.HMPREF9444_01438"/>
<dbReference type="GO" id="GO:0006508">
    <property type="term" value="P:proteolysis"/>
    <property type="evidence" value="ECO:0007669"/>
    <property type="project" value="InterPro"/>
</dbReference>
<name>E8LL32_SUCHY</name>
<dbReference type="GO" id="GO:0004197">
    <property type="term" value="F:cysteine-type endopeptidase activity"/>
    <property type="evidence" value="ECO:0007669"/>
    <property type="project" value="InterPro"/>
</dbReference>
<dbReference type="SUPFAM" id="SSF53756">
    <property type="entry name" value="UDP-Glycosyltransferase/glycogen phosphorylase"/>
    <property type="match status" value="1"/>
</dbReference>
<protein>
    <recommendedName>
        <fullName evidence="1">Caspase family p20 domain-containing protein</fullName>
    </recommendedName>
</protein>